<gene>
    <name evidence="2" type="ORF">A0J61_09058</name>
</gene>
<name>A0A1C7N6E0_9FUNG</name>
<dbReference type="EMBL" id="LUGH01000763">
    <property type="protein sequence ID" value="OBZ82894.1"/>
    <property type="molecule type" value="Genomic_DNA"/>
</dbReference>
<sequence length="75" mass="8311">MLTVTTAAILTPEQYRTANVIFTGTAYFVGGLILVFLKFCIKVLLPHSETFSIFYPDHGFYTNPLLIMSSSSVSD</sequence>
<evidence type="ECO:0000313" key="3">
    <source>
        <dbReference type="Proteomes" id="UP000093000"/>
    </source>
</evidence>
<proteinExistence type="predicted"/>
<evidence type="ECO:0000313" key="2">
    <source>
        <dbReference type="EMBL" id="OBZ82894.1"/>
    </source>
</evidence>
<dbReference type="Proteomes" id="UP000093000">
    <property type="component" value="Unassembled WGS sequence"/>
</dbReference>
<feature type="transmembrane region" description="Helical" evidence="1">
    <location>
        <begin position="20"/>
        <end position="41"/>
    </location>
</feature>
<evidence type="ECO:0000256" key="1">
    <source>
        <dbReference type="SAM" id="Phobius"/>
    </source>
</evidence>
<keyword evidence="1" id="KW-0472">Membrane</keyword>
<accession>A0A1C7N6E0</accession>
<keyword evidence="1" id="KW-1133">Transmembrane helix</keyword>
<keyword evidence="1" id="KW-0812">Transmembrane</keyword>
<dbReference type="AlphaFoldDB" id="A0A1C7N6E0"/>
<organism evidence="2 3">
    <name type="scientific">Choanephora cucurbitarum</name>
    <dbReference type="NCBI Taxonomy" id="101091"/>
    <lineage>
        <taxon>Eukaryota</taxon>
        <taxon>Fungi</taxon>
        <taxon>Fungi incertae sedis</taxon>
        <taxon>Mucoromycota</taxon>
        <taxon>Mucoromycotina</taxon>
        <taxon>Mucoromycetes</taxon>
        <taxon>Mucorales</taxon>
        <taxon>Mucorineae</taxon>
        <taxon>Choanephoraceae</taxon>
        <taxon>Choanephoroideae</taxon>
        <taxon>Choanephora</taxon>
    </lineage>
</organism>
<dbReference type="InParanoid" id="A0A1C7N6E0"/>
<comment type="caution">
    <text evidence="2">The sequence shown here is derived from an EMBL/GenBank/DDBJ whole genome shotgun (WGS) entry which is preliminary data.</text>
</comment>
<keyword evidence="3" id="KW-1185">Reference proteome</keyword>
<protein>
    <submittedName>
        <fullName evidence="2">Uncharacterized protein</fullName>
    </submittedName>
</protein>
<reference evidence="2 3" key="1">
    <citation type="submission" date="2016-03" db="EMBL/GenBank/DDBJ databases">
        <title>Choanephora cucurbitarum.</title>
        <authorList>
            <person name="Min B."/>
            <person name="Park H."/>
            <person name="Park J.-H."/>
            <person name="Shin H.-D."/>
            <person name="Choi I.-G."/>
        </authorList>
    </citation>
    <scope>NUCLEOTIDE SEQUENCE [LARGE SCALE GENOMIC DNA]</scope>
    <source>
        <strain evidence="2 3">KUS-F28377</strain>
    </source>
</reference>